<keyword evidence="3" id="KW-1185">Reference proteome</keyword>
<name>A0ABS6CBQ9_9ACTN</name>
<sequence length="397" mass="42160">MADDDHRGVLVSTEQNAPQGTVAEGFEPVRREFGAVAAAEGGDYAAQLVAYVDGERVVDLWTGPEITADSLTGVFSSTKGAAHLVVALLVQDGTLELDQRVSHYWPEFGVEGKQDITLRDVLSHRAGVVGADAGLLPEELADDRVIAERLASQAPYWRPGTAFGYHALVIGALTGEVVRRVTGRSIQELFEARVRSRHDLDFHLGLPEEHESRFLTTLPMLPTPAQQAELDAEETGPLSLTGIAFNRNHPRMVDLGELPNLRVVRAKGPASFGGVASARGLAGMYAAAISELDGKAPLLKPDTAAAFAQIHSIGYDVVSRAHKAFGLGFQALCDIYPVLGAGAFGHGGAAGSQAFADPRTGLAYGYNRRRFAYPGGPAPENERLIRAVHAAATAAAR</sequence>
<evidence type="ECO:0000259" key="1">
    <source>
        <dbReference type="Pfam" id="PF00144"/>
    </source>
</evidence>
<evidence type="ECO:0000313" key="3">
    <source>
        <dbReference type="Proteomes" id="UP000720508"/>
    </source>
</evidence>
<dbReference type="Pfam" id="PF00144">
    <property type="entry name" value="Beta-lactamase"/>
    <property type="match status" value="1"/>
</dbReference>
<dbReference type="InterPro" id="IPR001466">
    <property type="entry name" value="Beta-lactam-related"/>
</dbReference>
<feature type="domain" description="Beta-lactamase-related" evidence="1">
    <location>
        <begin position="45"/>
        <end position="366"/>
    </location>
</feature>
<dbReference type="InterPro" id="IPR052907">
    <property type="entry name" value="Beta-lactamase/esterase"/>
</dbReference>
<dbReference type="PANTHER" id="PTHR43319:SF3">
    <property type="entry name" value="BETA-LACTAMASE-RELATED DOMAIN-CONTAINING PROTEIN"/>
    <property type="match status" value="1"/>
</dbReference>
<reference evidence="2 3" key="1">
    <citation type="submission" date="2021-06" db="EMBL/GenBank/DDBJ databases">
        <authorList>
            <person name="Pan X."/>
        </authorList>
    </citation>
    <scope>NUCLEOTIDE SEQUENCE [LARGE SCALE GENOMIC DNA]</scope>
    <source>
        <strain evidence="2 3">4503</strain>
    </source>
</reference>
<organism evidence="2 3">
    <name type="scientific">Streptomyces niphimycinicus</name>
    <dbReference type="NCBI Taxonomy" id="2842201"/>
    <lineage>
        <taxon>Bacteria</taxon>
        <taxon>Bacillati</taxon>
        <taxon>Actinomycetota</taxon>
        <taxon>Actinomycetes</taxon>
        <taxon>Kitasatosporales</taxon>
        <taxon>Streptomycetaceae</taxon>
        <taxon>Streptomyces</taxon>
    </lineage>
</organism>
<dbReference type="Proteomes" id="UP000720508">
    <property type="component" value="Unassembled WGS sequence"/>
</dbReference>
<protein>
    <submittedName>
        <fullName evidence="2">Beta-lactamase family protein</fullName>
    </submittedName>
</protein>
<proteinExistence type="predicted"/>
<evidence type="ECO:0000313" key="2">
    <source>
        <dbReference type="EMBL" id="MBU3864299.1"/>
    </source>
</evidence>
<accession>A0ABS6CBQ9</accession>
<dbReference type="EMBL" id="JAHLEM010000081">
    <property type="protein sequence ID" value="MBU3864299.1"/>
    <property type="molecule type" value="Genomic_DNA"/>
</dbReference>
<gene>
    <name evidence="2" type="ORF">KN815_09490</name>
</gene>
<comment type="caution">
    <text evidence="2">The sequence shown here is derived from an EMBL/GenBank/DDBJ whole genome shotgun (WGS) entry which is preliminary data.</text>
</comment>
<dbReference type="PANTHER" id="PTHR43319">
    <property type="entry name" value="BETA-LACTAMASE-RELATED"/>
    <property type="match status" value="1"/>
</dbReference>